<reference evidence="1" key="1">
    <citation type="submission" date="2014-11" db="EMBL/GenBank/DDBJ databases">
        <authorList>
            <person name="Amaro Gonzalez C."/>
        </authorList>
    </citation>
    <scope>NUCLEOTIDE SEQUENCE</scope>
</reference>
<proteinExistence type="predicted"/>
<organism evidence="1">
    <name type="scientific">Anguilla anguilla</name>
    <name type="common">European freshwater eel</name>
    <name type="synonym">Muraena anguilla</name>
    <dbReference type="NCBI Taxonomy" id="7936"/>
    <lineage>
        <taxon>Eukaryota</taxon>
        <taxon>Metazoa</taxon>
        <taxon>Chordata</taxon>
        <taxon>Craniata</taxon>
        <taxon>Vertebrata</taxon>
        <taxon>Euteleostomi</taxon>
        <taxon>Actinopterygii</taxon>
        <taxon>Neopterygii</taxon>
        <taxon>Teleostei</taxon>
        <taxon>Anguilliformes</taxon>
        <taxon>Anguillidae</taxon>
        <taxon>Anguilla</taxon>
    </lineage>
</organism>
<protein>
    <submittedName>
        <fullName evidence="1">Uncharacterized protein</fullName>
    </submittedName>
</protein>
<evidence type="ECO:0000313" key="1">
    <source>
        <dbReference type="EMBL" id="JAH41189.1"/>
    </source>
</evidence>
<dbReference type="EMBL" id="GBXM01067388">
    <property type="protein sequence ID" value="JAH41189.1"/>
    <property type="molecule type" value="Transcribed_RNA"/>
</dbReference>
<dbReference type="AlphaFoldDB" id="A0A0E9SIH7"/>
<accession>A0A0E9SIH7</accession>
<reference evidence="1" key="2">
    <citation type="journal article" date="2015" name="Fish Shellfish Immunol.">
        <title>Early steps in the European eel (Anguilla anguilla)-Vibrio vulnificus interaction in the gills: Role of the RtxA13 toxin.</title>
        <authorList>
            <person name="Callol A."/>
            <person name="Pajuelo D."/>
            <person name="Ebbesson L."/>
            <person name="Teles M."/>
            <person name="MacKenzie S."/>
            <person name="Amaro C."/>
        </authorList>
    </citation>
    <scope>NUCLEOTIDE SEQUENCE</scope>
</reference>
<name>A0A0E9SIH7_ANGAN</name>
<sequence length="48" mass="5458">MTRRSQLRGLYVRTRFLPWGPPASWLSLSRSALNQAQRPKCGGSNKDL</sequence>